<comment type="caution">
    <text evidence="8">The sequence shown here is derived from an EMBL/GenBank/DDBJ whole genome shotgun (WGS) entry which is preliminary data.</text>
</comment>
<dbReference type="InterPro" id="IPR014284">
    <property type="entry name" value="RNA_pol_sigma-70_dom"/>
</dbReference>
<dbReference type="SUPFAM" id="SSF88946">
    <property type="entry name" value="Sigma2 domain of RNA polymerase sigma factors"/>
    <property type="match status" value="1"/>
</dbReference>
<dbReference type="EMBL" id="QLMJ01000001">
    <property type="protein sequence ID" value="RAK42902.1"/>
    <property type="molecule type" value="Genomic_DNA"/>
</dbReference>
<organism evidence="8 9">
    <name type="scientific">Actinoplanes lutulentus</name>
    <dbReference type="NCBI Taxonomy" id="1287878"/>
    <lineage>
        <taxon>Bacteria</taxon>
        <taxon>Bacillati</taxon>
        <taxon>Actinomycetota</taxon>
        <taxon>Actinomycetes</taxon>
        <taxon>Micromonosporales</taxon>
        <taxon>Micromonosporaceae</taxon>
        <taxon>Actinoplanes</taxon>
    </lineage>
</organism>
<dbReference type="Pfam" id="PF04542">
    <property type="entry name" value="Sigma70_r2"/>
    <property type="match status" value="1"/>
</dbReference>
<accession>A0A327ZJ95</accession>
<evidence type="ECO:0000256" key="1">
    <source>
        <dbReference type="ARBA" id="ARBA00010641"/>
    </source>
</evidence>
<dbReference type="InterPro" id="IPR013324">
    <property type="entry name" value="RNA_pol_sigma_r3/r4-like"/>
</dbReference>
<dbReference type="AlphaFoldDB" id="A0A327ZJ95"/>
<keyword evidence="5" id="KW-0804">Transcription</keyword>
<proteinExistence type="inferred from homology"/>
<dbReference type="OrthoDB" id="9811152at2"/>
<dbReference type="NCBIfam" id="TIGR02937">
    <property type="entry name" value="sigma70-ECF"/>
    <property type="match status" value="1"/>
</dbReference>
<dbReference type="InterPro" id="IPR039425">
    <property type="entry name" value="RNA_pol_sigma-70-like"/>
</dbReference>
<evidence type="ECO:0000256" key="4">
    <source>
        <dbReference type="ARBA" id="ARBA00023125"/>
    </source>
</evidence>
<dbReference type="InterPro" id="IPR007627">
    <property type="entry name" value="RNA_pol_sigma70_r2"/>
</dbReference>
<reference evidence="8 9" key="1">
    <citation type="submission" date="2018-06" db="EMBL/GenBank/DDBJ databases">
        <title>Genomic Encyclopedia of Type Strains, Phase III (KMG-III): the genomes of soil and plant-associated and newly described type strains.</title>
        <authorList>
            <person name="Whitman W."/>
        </authorList>
    </citation>
    <scope>NUCLEOTIDE SEQUENCE [LARGE SCALE GENOMIC DNA]</scope>
    <source>
        <strain evidence="8 9">CGMCC 4.7090</strain>
    </source>
</reference>
<protein>
    <submittedName>
        <fullName evidence="8">RNA polymerase sigma-70 factor (ECF subfamily)</fullName>
    </submittedName>
</protein>
<dbReference type="InterPro" id="IPR013325">
    <property type="entry name" value="RNA_pol_sigma_r2"/>
</dbReference>
<name>A0A327ZJ95_9ACTN</name>
<dbReference type="SUPFAM" id="SSF88659">
    <property type="entry name" value="Sigma3 and sigma4 domains of RNA polymerase sigma factors"/>
    <property type="match status" value="1"/>
</dbReference>
<evidence type="ECO:0000256" key="5">
    <source>
        <dbReference type="ARBA" id="ARBA00023163"/>
    </source>
</evidence>
<keyword evidence="3" id="KW-0731">Sigma factor</keyword>
<feature type="domain" description="RNA polymerase sigma-70 region 2" evidence="6">
    <location>
        <begin position="23"/>
        <end position="90"/>
    </location>
</feature>
<dbReference type="PANTHER" id="PTHR43133:SF52">
    <property type="entry name" value="ECF RNA POLYMERASE SIGMA FACTOR SIGL"/>
    <property type="match status" value="1"/>
</dbReference>
<feature type="domain" description="RNA polymerase sigma-70 region 4" evidence="7">
    <location>
        <begin position="121"/>
        <end position="170"/>
    </location>
</feature>
<dbReference type="PANTHER" id="PTHR43133">
    <property type="entry name" value="RNA POLYMERASE ECF-TYPE SIGMA FACTO"/>
    <property type="match status" value="1"/>
</dbReference>
<dbReference type="GO" id="GO:0003677">
    <property type="term" value="F:DNA binding"/>
    <property type="evidence" value="ECO:0007669"/>
    <property type="project" value="UniProtKB-KW"/>
</dbReference>
<evidence type="ECO:0000259" key="6">
    <source>
        <dbReference type="Pfam" id="PF04542"/>
    </source>
</evidence>
<sequence length="175" mass="19117">MATATVLTGREKRPGDSFAEFVVREHGRAMLAYAVELLGDRAAAEDAVQEAMLRAWRRRDDLTVGRGSLRGWLLTVVRNIVLDLHRARRSRPREVSGVVGADVVAHDHADHVVASVLVDEVLSRLSPDHRAVLELVYLRDGSVRDAAMALGIPPGTVKSRSHYALQTLRAVSGIA</sequence>
<evidence type="ECO:0000256" key="2">
    <source>
        <dbReference type="ARBA" id="ARBA00023015"/>
    </source>
</evidence>
<dbReference type="Proteomes" id="UP000249341">
    <property type="component" value="Unassembled WGS sequence"/>
</dbReference>
<dbReference type="Gene3D" id="1.10.1740.10">
    <property type="match status" value="1"/>
</dbReference>
<dbReference type="GO" id="GO:0016987">
    <property type="term" value="F:sigma factor activity"/>
    <property type="evidence" value="ECO:0007669"/>
    <property type="project" value="UniProtKB-KW"/>
</dbReference>
<gene>
    <name evidence="8" type="ORF">B0I29_10132</name>
</gene>
<dbReference type="Gene3D" id="1.10.10.10">
    <property type="entry name" value="Winged helix-like DNA-binding domain superfamily/Winged helix DNA-binding domain"/>
    <property type="match status" value="1"/>
</dbReference>
<dbReference type="RefSeq" id="WP_111646736.1">
    <property type="nucleotide sequence ID" value="NZ_JACHWI010000001.1"/>
</dbReference>
<dbReference type="InterPro" id="IPR036388">
    <property type="entry name" value="WH-like_DNA-bd_sf"/>
</dbReference>
<keyword evidence="9" id="KW-1185">Reference proteome</keyword>
<evidence type="ECO:0000313" key="8">
    <source>
        <dbReference type="EMBL" id="RAK42902.1"/>
    </source>
</evidence>
<dbReference type="GO" id="GO:0006352">
    <property type="term" value="P:DNA-templated transcription initiation"/>
    <property type="evidence" value="ECO:0007669"/>
    <property type="project" value="InterPro"/>
</dbReference>
<dbReference type="InterPro" id="IPR007630">
    <property type="entry name" value="RNA_pol_sigma70_r4"/>
</dbReference>
<dbReference type="CDD" id="cd06171">
    <property type="entry name" value="Sigma70_r4"/>
    <property type="match status" value="1"/>
</dbReference>
<comment type="similarity">
    <text evidence="1">Belongs to the sigma-70 factor family. ECF subfamily.</text>
</comment>
<dbReference type="Pfam" id="PF04545">
    <property type="entry name" value="Sigma70_r4"/>
    <property type="match status" value="1"/>
</dbReference>
<evidence type="ECO:0000259" key="7">
    <source>
        <dbReference type="Pfam" id="PF04545"/>
    </source>
</evidence>
<keyword evidence="4" id="KW-0238">DNA-binding</keyword>
<evidence type="ECO:0000256" key="3">
    <source>
        <dbReference type="ARBA" id="ARBA00023082"/>
    </source>
</evidence>
<keyword evidence="2" id="KW-0805">Transcription regulation</keyword>
<evidence type="ECO:0000313" key="9">
    <source>
        <dbReference type="Proteomes" id="UP000249341"/>
    </source>
</evidence>